<comment type="caution">
    <text evidence="1">The sequence shown here is derived from an EMBL/GenBank/DDBJ whole genome shotgun (WGS) entry which is preliminary data.</text>
</comment>
<organism evidence="1 2">
    <name type="scientific">Dreissena polymorpha</name>
    <name type="common">Zebra mussel</name>
    <name type="synonym">Mytilus polymorpha</name>
    <dbReference type="NCBI Taxonomy" id="45954"/>
    <lineage>
        <taxon>Eukaryota</taxon>
        <taxon>Metazoa</taxon>
        <taxon>Spiralia</taxon>
        <taxon>Lophotrochozoa</taxon>
        <taxon>Mollusca</taxon>
        <taxon>Bivalvia</taxon>
        <taxon>Autobranchia</taxon>
        <taxon>Heteroconchia</taxon>
        <taxon>Euheterodonta</taxon>
        <taxon>Imparidentia</taxon>
        <taxon>Neoheterodontei</taxon>
        <taxon>Myida</taxon>
        <taxon>Dreissenoidea</taxon>
        <taxon>Dreissenidae</taxon>
        <taxon>Dreissena</taxon>
    </lineage>
</organism>
<reference evidence="1" key="2">
    <citation type="submission" date="2020-11" db="EMBL/GenBank/DDBJ databases">
        <authorList>
            <person name="McCartney M.A."/>
            <person name="Auch B."/>
            <person name="Kono T."/>
            <person name="Mallez S."/>
            <person name="Becker A."/>
            <person name="Gohl D.M."/>
            <person name="Silverstein K.A.T."/>
            <person name="Koren S."/>
            <person name="Bechman K.B."/>
            <person name="Herman A."/>
            <person name="Abrahante J.E."/>
            <person name="Garbe J."/>
        </authorList>
    </citation>
    <scope>NUCLEOTIDE SEQUENCE</scope>
    <source>
        <strain evidence="1">Duluth1</strain>
        <tissue evidence="1">Whole animal</tissue>
    </source>
</reference>
<protein>
    <submittedName>
        <fullName evidence="1">Uncharacterized protein</fullName>
    </submittedName>
</protein>
<accession>A0A9D4S4Q7</accession>
<keyword evidence="2" id="KW-1185">Reference proteome</keyword>
<dbReference type="AlphaFoldDB" id="A0A9D4S4Q7"/>
<gene>
    <name evidence="1" type="ORF">DPMN_016602</name>
</gene>
<evidence type="ECO:0000313" key="2">
    <source>
        <dbReference type="Proteomes" id="UP000828390"/>
    </source>
</evidence>
<sequence>MRMFTCALEYSSCIYKDGNSCIFINHFHKFSSQSVLVQSSIGGDIQVAFMMGNAIQPMLKLKFPDFHKLNIIHRDELHPIIHHYSHLTFTNLTHVPFSNRHITVADHIVLLV</sequence>
<dbReference type="Proteomes" id="UP000828390">
    <property type="component" value="Unassembled WGS sequence"/>
</dbReference>
<proteinExistence type="predicted"/>
<name>A0A9D4S4Q7_DREPO</name>
<evidence type="ECO:0000313" key="1">
    <source>
        <dbReference type="EMBL" id="KAH3892484.1"/>
    </source>
</evidence>
<reference evidence="1" key="1">
    <citation type="journal article" date="2019" name="bioRxiv">
        <title>The Genome of the Zebra Mussel, Dreissena polymorpha: A Resource for Invasive Species Research.</title>
        <authorList>
            <person name="McCartney M.A."/>
            <person name="Auch B."/>
            <person name="Kono T."/>
            <person name="Mallez S."/>
            <person name="Zhang Y."/>
            <person name="Obille A."/>
            <person name="Becker A."/>
            <person name="Abrahante J.E."/>
            <person name="Garbe J."/>
            <person name="Badalamenti J.P."/>
            <person name="Herman A."/>
            <person name="Mangelson H."/>
            <person name="Liachko I."/>
            <person name="Sullivan S."/>
            <person name="Sone E.D."/>
            <person name="Koren S."/>
            <person name="Silverstein K.A.T."/>
            <person name="Beckman K.B."/>
            <person name="Gohl D.M."/>
        </authorList>
    </citation>
    <scope>NUCLEOTIDE SEQUENCE</scope>
    <source>
        <strain evidence="1">Duluth1</strain>
        <tissue evidence="1">Whole animal</tissue>
    </source>
</reference>
<dbReference type="EMBL" id="JAIWYP010000001">
    <property type="protein sequence ID" value="KAH3892484.1"/>
    <property type="molecule type" value="Genomic_DNA"/>
</dbReference>